<dbReference type="SUPFAM" id="SSF53271">
    <property type="entry name" value="PRTase-like"/>
    <property type="match status" value="1"/>
</dbReference>
<feature type="domain" description="Phosphoribosyltransferase" evidence="8">
    <location>
        <begin position="65"/>
        <end position="178"/>
    </location>
</feature>
<evidence type="ECO:0000313" key="10">
    <source>
        <dbReference type="Proteomes" id="UP000501452"/>
    </source>
</evidence>
<comment type="catalytic activity">
    <reaction evidence="6">
        <text>orotidine 5'-phosphate + diphosphate = orotate + 5-phospho-alpha-D-ribose 1-diphosphate</text>
        <dbReference type="Rhea" id="RHEA:10380"/>
        <dbReference type="ChEBI" id="CHEBI:30839"/>
        <dbReference type="ChEBI" id="CHEBI:33019"/>
        <dbReference type="ChEBI" id="CHEBI:57538"/>
        <dbReference type="ChEBI" id="CHEBI:58017"/>
        <dbReference type="EC" id="2.4.2.10"/>
    </reaction>
</comment>
<comment type="pathway">
    <text evidence="1 6">Pyrimidine metabolism; UMP biosynthesis via de novo pathway; UMP from orotate: step 1/2.</text>
</comment>
<evidence type="ECO:0000256" key="7">
    <source>
        <dbReference type="SAM" id="MobiDB-lite"/>
    </source>
</evidence>
<dbReference type="GO" id="GO:0019856">
    <property type="term" value="P:pyrimidine nucleobase biosynthetic process"/>
    <property type="evidence" value="ECO:0007669"/>
    <property type="project" value="TreeGrafter"/>
</dbReference>
<evidence type="ECO:0000256" key="1">
    <source>
        <dbReference type="ARBA" id="ARBA00004889"/>
    </source>
</evidence>
<protein>
    <recommendedName>
        <fullName evidence="2 6">Orotate phosphoribosyltransferase</fullName>
        <shortName evidence="6">OPRT</shortName>
        <shortName evidence="6">OPRTase</shortName>
        <ecNumber evidence="2 6">2.4.2.10</ecNumber>
    </recommendedName>
</protein>
<keyword evidence="10" id="KW-1185">Reference proteome</keyword>
<dbReference type="PANTHER" id="PTHR19278:SF9">
    <property type="entry name" value="URIDINE 5'-MONOPHOSPHATE SYNTHASE"/>
    <property type="match status" value="1"/>
</dbReference>
<feature type="binding site" evidence="6">
    <location>
        <position position="169"/>
    </location>
    <ligand>
        <name>orotate</name>
        <dbReference type="ChEBI" id="CHEBI:30839"/>
    </ligand>
</feature>
<comment type="subunit">
    <text evidence="6">Homodimer.</text>
</comment>
<feature type="binding site" evidence="6">
    <location>
        <position position="113"/>
    </location>
    <ligand>
        <name>5-phospho-alpha-D-ribose 1-diphosphate</name>
        <dbReference type="ChEBI" id="CHEBI:58017"/>
        <note>ligand shared between dimeric partners</note>
    </ligand>
</feature>
<dbReference type="InterPro" id="IPR004467">
    <property type="entry name" value="Or_phspho_trans_dom"/>
</dbReference>
<comment type="cofactor">
    <cofactor evidence="6">
        <name>Mg(2+)</name>
        <dbReference type="ChEBI" id="CHEBI:18420"/>
    </cofactor>
</comment>
<dbReference type="KEGG" id="rub:GBA63_05300"/>
<dbReference type="UniPathway" id="UPA00070">
    <property type="reaction ID" value="UER00119"/>
</dbReference>
<keyword evidence="6" id="KW-0460">Magnesium</keyword>
<comment type="similarity">
    <text evidence="6">Belongs to the purine/pyrimidine phosphoribosyltransferase family. PyrE subfamily.</text>
</comment>
<dbReference type="InterPro" id="IPR023031">
    <property type="entry name" value="OPRT"/>
</dbReference>
<evidence type="ECO:0000256" key="5">
    <source>
        <dbReference type="ARBA" id="ARBA00022975"/>
    </source>
</evidence>
<keyword evidence="5 6" id="KW-0665">Pyrimidine biosynthesis</keyword>
<evidence type="ECO:0000256" key="4">
    <source>
        <dbReference type="ARBA" id="ARBA00022679"/>
    </source>
</evidence>
<organism evidence="9 10">
    <name type="scientific">Rubrobacter tropicus</name>
    <dbReference type="NCBI Taxonomy" id="2653851"/>
    <lineage>
        <taxon>Bacteria</taxon>
        <taxon>Bacillati</taxon>
        <taxon>Actinomycetota</taxon>
        <taxon>Rubrobacteria</taxon>
        <taxon>Rubrobacterales</taxon>
        <taxon>Rubrobacteraceae</taxon>
        <taxon>Rubrobacter</taxon>
    </lineage>
</organism>
<sequence length="197" mass="20611">MTLVRSTRRSKTWSAGRGAPVGPAPDLASRVREAALLEGDFVLSSGKRSSFYVDKYLFSTEPALLRDIAAALAERLPPGVDRLAGVELGAVPLVVATALRTGLPYVIVRKAAKEYGASAGEAVEGVIEAGEKVVLLEDVVSTGTQAVKAAGVLDALGVDVVEVVAVLDRREEPGPKLGGFSFQSLLKIDELRVGKGD</sequence>
<proteinExistence type="inferred from homology"/>
<feature type="binding site" evidence="6">
    <location>
        <position position="141"/>
    </location>
    <ligand>
        <name>orotate</name>
        <dbReference type="ChEBI" id="CHEBI:30839"/>
    </ligand>
</feature>
<keyword evidence="3 6" id="KW-0328">Glycosyltransferase</keyword>
<accession>A0A6G8Q6N8</accession>
<comment type="caution">
    <text evidence="6">Lacks conserved residue(s) required for the propagation of feature annotation.</text>
</comment>
<feature type="binding site" description="in other chain" evidence="6">
    <location>
        <begin position="137"/>
        <end position="145"/>
    </location>
    <ligand>
        <name>5-phospho-alpha-D-ribose 1-diphosphate</name>
        <dbReference type="ChEBI" id="CHEBI:58017"/>
        <note>ligand shared between dimeric partners</note>
    </ligand>
</feature>
<dbReference type="CDD" id="cd06223">
    <property type="entry name" value="PRTases_typeI"/>
    <property type="match status" value="1"/>
</dbReference>
<feature type="compositionally biased region" description="Basic residues" evidence="7">
    <location>
        <begin position="1"/>
        <end position="11"/>
    </location>
</feature>
<reference evidence="9 10" key="1">
    <citation type="submission" date="2019-10" db="EMBL/GenBank/DDBJ databases">
        <title>Rubrobacter sp nov SCSIO 52090 isolated from a deep-sea sediment in the South China Sea.</title>
        <authorList>
            <person name="Chen R.W."/>
        </authorList>
    </citation>
    <scope>NUCLEOTIDE SEQUENCE [LARGE SCALE GENOMIC DNA]</scope>
    <source>
        <strain evidence="9 10">SCSIO 52909</strain>
    </source>
</reference>
<evidence type="ECO:0000259" key="8">
    <source>
        <dbReference type="Pfam" id="PF00156"/>
    </source>
</evidence>
<comment type="function">
    <text evidence="6">Catalyzes the transfer of a ribosyl phosphate group from 5-phosphoribose 1-diphosphate to orotate, leading to the formation of orotidine monophosphate (OMP).</text>
</comment>
<name>A0A6G8Q6N8_9ACTN</name>
<dbReference type="EMBL" id="CP045119">
    <property type="protein sequence ID" value="QIN82126.1"/>
    <property type="molecule type" value="Genomic_DNA"/>
</dbReference>
<dbReference type="Gene3D" id="3.40.50.2020">
    <property type="match status" value="1"/>
</dbReference>
<evidence type="ECO:0000256" key="3">
    <source>
        <dbReference type="ARBA" id="ARBA00022676"/>
    </source>
</evidence>
<dbReference type="InterPro" id="IPR000836">
    <property type="entry name" value="PRTase_dom"/>
</dbReference>
<dbReference type="GO" id="GO:0004588">
    <property type="term" value="F:orotate phosphoribosyltransferase activity"/>
    <property type="evidence" value="ECO:0007669"/>
    <property type="project" value="UniProtKB-UniRule"/>
</dbReference>
<dbReference type="GO" id="GO:0044205">
    <property type="term" value="P:'de novo' UMP biosynthetic process"/>
    <property type="evidence" value="ECO:0007669"/>
    <property type="project" value="UniProtKB-UniRule"/>
</dbReference>
<dbReference type="GO" id="GO:0000287">
    <property type="term" value="F:magnesium ion binding"/>
    <property type="evidence" value="ECO:0007669"/>
    <property type="project" value="UniProtKB-UniRule"/>
</dbReference>
<evidence type="ECO:0000313" key="9">
    <source>
        <dbReference type="EMBL" id="QIN82126.1"/>
    </source>
</evidence>
<dbReference type="NCBIfam" id="TIGR00336">
    <property type="entry name" value="pyrE"/>
    <property type="match status" value="1"/>
</dbReference>
<evidence type="ECO:0000256" key="6">
    <source>
        <dbReference type="HAMAP-Rule" id="MF_01208"/>
    </source>
</evidence>
<dbReference type="AlphaFoldDB" id="A0A6G8Q6N8"/>
<dbReference type="Pfam" id="PF00156">
    <property type="entry name" value="Pribosyltran"/>
    <property type="match status" value="1"/>
</dbReference>
<dbReference type="InterPro" id="IPR029057">
    <property type="entry name" value="PRTase-like"/>
</dbReference>
<gene>
    <name evidence="6 9" type="primary">pyrE</name>
    <name evidence="9" type="ORF">GBA63_05300</name>
</gene>
<dbReference type="Proteomes" id="UP000501452">
    <property type="component" value="Chromosome"/>
</dbReference>
<keyword evidence="4 6" id="KW-0808">Transferase</keyword>
<feature type="binding site" description="in other chain" evidence="6">
    <location>
        <position position="110"/>
    </location>
    <ligand>
        <name>5-phospho-alpha-D-ribose 1-diphosphate</name>
        <dbReference type="ChEBI" id="CHEBI:58017"/>
        <note>ligand shared between dimeric partners</note>
    </ligand>
</feature>
<evidence type="ECO:0000256" key="2">
    <source>
        <dbReference type="ARBA" id="ARBA00011971"/>
    </source>
</evidence>
<dbReference type="HAMAP" id="MF_01208">
    <property type="entry name" value="PyrE"/>
    <property type="match status" value="1"/>
</dbReference>
<dbReference type="EC" id="2.4.2.10" evidence="2 6"/>
<dbReference type="PANTHER" id="PTHR19278">
    <property type="entry name" value="OROTATE PHOSPHORIBOSYLTRANSFERASE"/>
    <property type="match status" value="1"/>
</dbReference>
<feature type="region of interest" description="Disordered" evidence="7">
    <location>
        <begin position="1"/>
        <end position="20"/>
    </location>
</feature>
<feature type="binding site" evidence="6">
    <location>
        <position position="109"/>
    </location>
    <ligand>
        <name>5-phospho-alpha-D-ribose 1-diphosphate</name>
        <dbReference type="ChEBI" id="CHEBI:58017"/>
        <note>ligand shared between dimeric partners</note>
    </ligand>
</feature>